<protein>
    <submittedName>
        <fullName evidence="4">DnaJ homolog subfamily C member 9</fullName>
    </submittedName>
</protein>
<sequence>MAKRFKQKKTCNRKEILQITTNFYRNLYCSENHVTIQTVLGDIITQIQNVDEAEILTKNRFYVNPKNDISSFYVPAGEGHGQNDNNKRTVYDETGVVDEESEIVSRDWETYWRLLFKKITDEDIREYEEKYIGSEEELQDLKIAYLDGKGDMDYICDHVLYTCAQQEPRIKEILNNLIEKGEIPSYKIFTNEPEKKIKRRHAKERKEAAEAEKLKNESRKENGVDLALLIKQKQQSRARLMDSFLDDLATKYGGTESASPKPKSSKRKAPQETEQVKKRKTKK</sequence>
<proteinExistence type="predicted"/>
<evidence type="ECO:0000259" key="3">
    <source>
        <dbReference type="Pfam" id="PF23302"/>
    </source>
</evidence>
<gene>
    <name evidence="4" type="primary">DNAJC9</name>
    <name evidence="4" type="ORF">EVAR_27997_1</name>
</gene>
<evidence type="ECO:0000313" key="4">
    <source>
        <dbReference type="EMBL" id="GBP48611.1"/>
    </source>
</evidence>
<dbReference type="GO" id="GO:0005737">
    <property type="term" value="C:cytoplasm"/>
    <property type="evidence" value="ECO:0007669"/>
    <property type="project" value="TreeGrafter"/>
</dbReference>
<accession>A0A4C1WC23</accession>
<dbReference type="GO" id="GO:0005634">
    <property type="term" value="C:nucleus"/>
    <property type="evidence" value="ECO:0007669"/>
    <property type="project" value="TreeGrafter"/>
</dbReference>
<keyword evidence="1" id="KW-0175">Coiled coil</keyword>
<dbReference type="Proteomes" id="UP000299102">
    <property type="component" value="Unassembled WGS sequence"/>
</dbReference>
<dbReference type="InterPro" id="IPR056453">
    <property type="entry name" value="HTH_DNAJC9"/>
</dbReference>
<evidence type="ECO:0000256" key="1">
    <source>
        <dbReference type="SAM" id="Coils"/>
    </source>
</evidence>
<dbReference type="Pfam" id="PF23302">
    <property type="entry name" value="HTH_DNAJC9"/>
    <property type="match status" value="1"/>
</dbReference>
<dbReference type="AlphaFoldDB" id="A0A4C1WC23"/>
<dbReference type="InterPro" id="IPR052594">
    <property type="entry name" value="J_domain-containing_protein"/>
</dbReference>
<feature type="region of interest" description="Disordered" evidence="2">
    <location>
        <begin position="251"/>
        <end position="283"/>
    </location>
</feature>
<feature type="coiled-coil region" evidence="1">
    <location>
        <begin position="194"/>
        <end position="221"/>
    </location>
</feature>
<dbReference type="OrthoDB" id="110024at2759"/>
<dbReference type="STRING" id="151549.A0A4C1WC23"/>
<reference evidence="4 5" key="1">
    <citation type="journal article" date="2019" name="Commun. Biol.">
        <title>The bagworm genome reveals a unique fibroin gene that provides high tensile strength.</title>
        <authorList>
            <person name="Kono N."/>
            <person name="Nakamura H."/>
            <person name="Ohtoshi R."/>
            <person name="Tomita M."/>
            <person name="Numata K."/>
            <person name="Arakawa K."/>
        </authorList>
    </citation>
    <scope>NUCLEOTIDE SEQUENCE [LARGE SCALE GENOMIC DNA]</scope>
</reference>
<dbReference type="GO" id="GO:0031072">
    <property type="term" value="F:heat shock protein binding"/>
    <property type="evidence" value="ECO:0007669"/>
    <property type="project" value="TreeGrafter"/>
</dbReference>
<comment type="caution">
    <text evidence="4">The sequence shown here is derived from an EMBL/GenBank/DDBJ whole genome shotgun (WGS) entry which is preliminary data.</text>
</comment>
<name>A0A4C1WC23_EUMVA</name>
<dbReference type="PANTHER" id="PTHR44144">
    <property type="entry name" value="DNAJ HOMOLOG SUBFAMILY C MEMBER 9"/>
    <property type="match status" value="1"/>
</dbReference>
<keyword evidence="5" id="KW-1185">Reference proteome</keyword>
<evidence type="ECO:0000313" key="5">
    <source>
        <dbReference type="Proteomes" id="UP000299102"/>
    </source>
</evidence>
<evidence type="ECO:0000256" key="2">
    <source>
        <dbReference type="SAM" id="MobiDB-lite"/>
    </source>
</evidence>
<dbReference type="PANTHER" id="PTHR44144:SF1">
    <property type="entry name" value="DNAJ HOMOLOG SUBFAMILY C MEMBER 9"/>
    <property type="match status" value="1"/>
</dbReference>
<organism evidence="4 5">
    <name type="scientific">Eumeta variegata</name>
    <name type="common">Bagworm moth</name>
    <name type="synonym">Eumeta japonica</name>
    <dbReference type="NCBI Taxonomy" id="151549"/>
    <lineage>
        <taxon>Eukaryota</taxon>
        <taxon>Metazoa</taxon>
        <taxon>Ecdysozoa</taxon>
        <taxon>Arthropoda</taxon>
        <taxon>Hexapoda</taxon>
        <taxon>Insecta</taxon>
        <taxon>Pterygota</taxon>
        <taxon>Neoptera</taxon>
        <taxon>Endopterygota</taxon>
        <taxon>Lepidoptera</taxon>
        <taxon>Glossata</taxon>
        <taxon>Ditrysia</taxon>
        <taxon>Tineoidea</taxon>
        <taxon>Psychidae</taxon>
        <taxon>Oiketicinae</taxon>
        <taxon>Eumeta</taxon>
    </lineage>
</organism>
<dbReference type="EMBL" id="BGZK01000527">
    <property type="protein sequence ID" value="GBP48611.1"/>
    <property type="molecule type" value="Genomic_DNA"/>
</dbReference>
<feature type="domain" description="DNAJC9 HTH" evidence="3">
    <location>
        <begin position="131"/>
        <end position="198"/>
    </location>
</feature>